<feature type="region of interest" description="Disordered" evidence="1">
    <location>
        <begin position="268"/>
        <end position="290"/>
    </location>
</feature>
<proteinExistence type="predicted"/>
<accession>A0AAU7J949</accession>
<gene>
    <name evidence="2" type="ORF">ABEG18_13640</name>
</gene>
<reference evidence="2" key="1">
    <citation type="submission" date="2024-05" db="EMBL/GenBank/DDBJ databases">
        <authorList>
            <person name="Kim S."/>
            <person name="Heo J."/>
            <person name="Choi H."/>
            <person name="Choi Y."/>
            <person name="Kwon S.-W."/>
            <person name="Kim Y."/>
        </authorList>
    </citation>
    <scope>NUCLEOTIDE SEQUENCE</scope>
    <source>
        <strain evidence="2">KACC 23698</strain>
    </source>
</reference>
<dbReference type="RefSeq" id="WP_406853603.1">
    <property type="nucleotide sequence ID" value="NZ_CP157484.1"/>
</dbReference>
<evidence type="ECO:0000256" key="1">
    <source>
        <dbReference type="SAM" id="MobiDB-lite"/>
    </source>
</evidence>
<dbReference type="InterPro" id="IPR010775">
    <property type="entry name" value="DUF1365"/>
</dbReference>
<dbReference type="PANTHER" id="PTHR33973">
    <property type="entry name" value="OS07G0153300 PROTEIN"/>
    <property type="match status" value="1"/>
</dbReference>
<dbReference type="EMBL" id="CP157484">
    <property type="protein sequence ID" value="XBO36788.1"/>
    <property type="molecule type" value="Genomic_DNA"/>
</dbReference>
<sequence length="290" mass="31569">MFPPPADAASIYRGVVMHARLKPVAHRFAYEVFSLLVDLGRLKDADAASAVFSVGRFNLLSFHERDHGPRDGSSLQEHVRRIVAAAGVEPPDGRVLLLCYPRMLGFAFNPLAVYFAYRADGDLAAIVYEVRNTFGQNHTYVCPVEDGQIGPAGVRQERRKLFYVSPFNGMEMGYRFRVLPPGERVSLRILETDAEGPLLSAAFHGERSALTTGSILAALARVPLLTLKVVGGIHWEALRLWAKGMRLKPRPPAPPAVSIADGVYAKSPAGSAFPHDPTPTGVQDMAASRA</sequence>
<protein>
    <submittedName>
        <fullName evidence="2">DUF1365 domain-containing protein</fullName>
    </submittedName>
</protein>
<evidence type="ECO:0000313" key="2">
    <source>
        <dbReference type="EMBL" id="XBO36788.1"/>
    </source>
</evidence>
<organism evidence="2">
    <name type="scientific">Alsobacter sp. KACC 23698</name>
    <dbReference type="NCBI Taxonomy" id="3149229"/>
    <lineage>
        <taxon>Bacteria</taxon>
        <taxon>Pseudomonadati</taxon>
        <taxon>Pseudomonadota</taxon>
        <taxon>Alphaproteobacteria</taxon>
        <taxon>Hyphomicrobiales</taxon>
        <taxon>Alsobacteraceae</taxon>
        <taxon>Alsobacter</taxon>
    </lineage>
</organism>
<name>A0AAU7J949_9HYPH</name>
<dbReference type="Pfam" id="PF07103">
    <property type="entry name" value="DUF1365"/>
    <property type="match status" value="1"/>
</dbReference>
<dbReference type="PANTHER" id="PTHR33973:SF4">
    <property type="entry name" value="OS07G0153300 PROTEIN"/>
    <property type="match status" value="1"/>
</dbReference>
<dbReference type="AlphaFoldDB" id="A0AAU7J949"/>